<keyword evidence="1" id="KW-0472">Membrane</keyword>
<keyword evidence="1" id="KW-1133">Transmembrane helix</keyword>
<keyword evidence="1" id="KW-0812">Transmembrane</keyword>
<feature type="transmembrane region" description="Helical" evidence="1">
    <location>
        <begin position="32"/>
        <end position="49"/>
    </location>
</feature>
<organism evidence="2 3">
    <name type="scientific">Allohahella marinimesophila</name>
    <dbReference type="NCBI Taxonomy" id="1054972"/>
    <lineage>
        <taxon>Bacteria</taxon>
        <taxon>Pseudomonadati</taxon>
        <taxon>Pseudomonadota</taxon>
        <taxon>Gammaproteobacteria</taxon>
        <taxon>Oceanospirillales</taxon>
        <taxon>Hahellaceae</taxon>
        <taxon>Allohahella</taxon>
    </lineage>
</organism>
<feature type="transmembrane region" description="Helical" evidence="1">
    <location>
        <begin position="115"/>
        <end position="135"/>
    </location>
</feature>
<gene>
    <name evidence="2" type="ORF">GCM10022278_13260</name>
</gene>
<evidence type="ECO:0008006" key="4">
    <source>
        <dbReference type="Google" id="ProtNLM"/>
    </source>
</evidence>
<feature type="transmembrane region" description="Helical" evidence="1">
    <location>
        <begin position="142"/>
        <end position="158"/>
    </location>
</feature>
<comment type="caution">
    <text evidence="2">The sequence shown here is derived from an EMBL/GenBank/DDBJ whole genome shotgun (WGS) entry which is preliminary data.</text>
</comment>
<evidence type="ECO:0000256" key="1">
    <source>
        <dbReference type="SAM" id="Phobius"/>
    </source>
</evidence>
<evidence type="ECO:0000313" key="3">
    <source>
        <dbReference type="Proteomes" id="UP001501337"/>
    </source>
</evidence>
<protein>
    <recommendedName>
        <fullName evidence="4">Nicotinamide riboside transporter PnuC</fullName>
    </recommendedName>
</protein>
<feature type="transmembrane region" description="Helical" evidence="1">
    <location>
        <begin position="85"/>
        <end position="109"/>
    </location>
</feature>
<reference evidence="3" key="1">
    <citation type="journal article" date="2019" name="Int. J. Syst. Evol. Microbiol.">
        <title>The Global Catalogue of Microorganisms (GCM) 10K type strain sequencing project: providing services to taxonomists for standard genome sequencing and annotation.</title>
        <authorList>
            <consortium name="The Broad Institute Genomics Platform"/>
            <consortium name="The Broad Institute Genome Sequencing Center for Infectious Disease"/>
            <person name="Wu L."/>
            <person name="Ma J."/>
        </authorList>
    </citation>
    <scope>NUCLEOTIDE SEQUENCE [LARGE SCALE GENOMIC DNA]</scope>
    <source>
        <strain evidence="3">JCM 17555</strain>
    </source>
</reference>
<evidence type="ECO:0000313" key="2">
    <source>
        <dbReference type="EMBL" id="GAA3956065.1"/>
    </source>
</evidence>
<sequence length="186" mass="20621">MQVWGGACYLSNKILFSVSEGQEASTKRTLKILGWIIYIIGVPAWVIILVAHDDWIAASIEAGGIPAMLLGLYNTIHDHRKEHKAFGWFVFFCTYGSLVFGLAYSLYVYGGITSVSQVLEIGVMLGFLLGSYLMAKGNPKGWLFFMLMNVSMSALMALQDKPVLMVQQLVSLCFVIYGYRQSSPAK</sequence>
<keyword evidence="3" id="KW-1185">Reference proteome</keyword>
<name>A0ABP7NXE1_9GAMM</name>
<accession>A0ABP7NXE1</accession>
<proteinExistence type="predicted"/>
<dbReference type="EMBL" id="BAABBO010000007">
    <property type="protein sequence ID" value="GAA3956065.1"/>
    <property type="molecule type" value="Genomic_DNA"/>
</dbReference>
<dbReference type="Proteomes" id="UP001501337">
    <property type="component" value="Unassembled WGS sequence"/>
</dbReference>
<feature type="transmembrane region" description="Helical" evidence="1">
    <location>
        <begin position="55"/>
        <end position="73"/>
    </location>
</feature>